<dbReference type="PANTHER" id="PTHR10605:SF72">
    <property type="entry name" value="HEPARAN SULFATE 3-O SULFOTRANSFERASE-B, ISOFORM A"/>
    <property type="match status" value="1"/>
</dbReference>
<proteinExistence type="predicted"/>
<keyword evidence="4" id="KW-0472">Membrane</keyword>
<dbReference type="InterPro" id="IPR037359">
    <property type="entry name" value="NST/OST"/>
</dbReference>
<dbReference type="STRING" id="407821.A0A087T9Y9"/>
<dbReference type="SUPFAM" id="SSF52540">
    <property type="entry name" value="P-loop containing nucleoside triphosphate hydrolases"/>
    <property type="match status" value="1"/>
</dbReference>
<keyword evidence="4" id="KW-1133">Transmembrane helix</keyword>
<sequence>MLLNKRIRRILWRTFLAIIGLFLLICVAFLDVQMQLQNSVVLDKKDASWNVSSRRRMLMQRIERWQKNSGMAARSDRDDDAAETLTELFGKEERVPDKGQRRRLPGAIIIGVKKGGTRALLEMLRLHPEVVAPGPEI</sequence>
<feature type="non-terminal residue" evidence="5">
    <location>
        <position position="137"/>
    </location>
</feature>
<keyword evidence="1 5" id="KW-0808">Transferase</keyword>
<dbReference type="GO" id="GO:0008467">
    <property type="term" value="F:[heparan sulfate]-glucosamine 3-sulfotransferase activity"/>
    <property type="evidence" value="ECO:0007669"/>
    <property type="project" value="TreeGrafter"/>
</dbReference>
<gene>
    <name evidence="5" type="ORF">X975_27005</name>
</gene>
<evidence type="ECO:0000313" key="6">
    <source>
        <dbReference type="Proteomes" id="UP000054359"/>
    </source>
</evidence>
<organism evidence="5 6">
    <name type="scientific">Stegodyphus mimosarum</name>
    <name type="common">African social velvet spider</name>
    <dbReference type="NCBI Taxonomy" id="407821"/>
    <lineage>
        <taxon>Eukaryota</taxon>
        <taxon>Metazoa</taxon>
        <taxon>Ecdysozoa</taxon>
        <taxon>Arthropoda</taxon>
        <taxon>Chelicerata</taxon>
        <taxon>Arachnida</taxon>
        <taxon>Araneae</taxon>
        <taxon>Araneomorphae</taxon>
        <taxon>Entelegynae</taxon>
        <taxon>Eresoidea</taxon>
        <taxon>Eresidae</taxon>
        <taxon>Stegodyphus</taxon>
    </lineage>
</organism>
<evidence type="ECO:0000256" key="4">
    <source>
        <dbReference type="SAM" id="Phobius"/>
    </source>
</evidence>
<reference evidence="5 6" key="1">
    <citation type="submission" date="2013-11" db="EMBL/GenBank/DDBJ databases">
        <title>Genome sequencing of Stegodyphus mimosarum.</title>
        <authorList>
            <person name="Bechsgaard J."/>
        </authorList>
    </citation>
    <scope>NUCLEOTIDE SEQUENCE [LARGE SCALE GENOMIC DNA]</scope>
</reference>
<evidence type="ECO:0000256" key="2">
    <source>
        <dbReference type="PIRSR" id="PIRSR637359-1"/>
    </source>
</evidence>
<dbReference type="Proteomes" id="UP000054359">
    <property type="component" value="Unassembled WGS sequence"/>
</dbReference>
<dbReference type="Gene3D" id="3.40.50.300">
    <property type="entry name" value="P-loop containing nucleotide triphosphate hydrolases"/>
    <property type="match status" value="1"/>
</dbReference>
<keyword evidence="4" id="KW-0812">Transmembrane</keyword>
<accession>A0A087T9Y9</accession>
<protein>
    <submittedName>
        <fullName evidence="5">Heparan sulfate glucosamine 3-O-sulfotransferase 4</fullName>
    </submittedName>
</protein>
<evidence type="ECO:0000256" key="1">
    <source>
        <dbReference type="ARBA" id="ARBA00022679"/>
    </source>
</evidence>
<evidence type="ECO:0000313" key="5">
    <source>
        <dbReference type="EMBL" id="KFM61928.1"/>
    </source>
</evidence>
<feature type="active site" description="For sulfotransferase activity" evidence="2">
    <location>
        <position position="114"/>
    </location>
</feature>
<name>A0A087T9Y9_STEMI</name>
<feature type="transmembrane region" description="Helical" evidence="4">
    <location>
        <begin position="12"/>
        <end position="30"/>
    </location>
</feature>
<dbReference type="AlphaFoldDB" id="A0A087T9Y9"/>
<dbReference type="OrthoDB" id="6428353at2759"/>
<evidence type="ECO:0000256" key="3">
    <source>
        <dbReference type="PIRSR" id="PIRSR637359-2"/>
    </source>
</evidence>
<feature type="binding site" evidence="3">
    <location>
        <begin position="114"/>
        <end position="118"/>
    </location>
    <ligand>
        <name>3'-phosphoadenylyl sulfate</name>
        <dbReference type="ChEBI" id="CHEBI:58339"/>
    </ligand>
</feature>
<dbReference type="InterPro" id="IPR027417">
    <property type="entry name" value="P-loop_NTPase"/>
</dbReference>
<dbReference type="PANTHER" id="PTHR10605">
    <property type="entry name" value="HEPARAN SULFATE SULFOTRANSFERASE"/>
    <property type="match status" value="1"/>
</dbReference>
<keyword evidence="6" id="KW-1185">Reference proteome</keyword>
<dbReference type="EMBL" id="KK114220">
    <property type="protein sequence ID" value="KFM61928.1"/>
    <property type="molecule type" value="Genomic_DNA"/>
</dbReference>